<dbReference type="Pfam" id="PF12146">
    <property type="entry name" value="Hydrolase_4"/>
    <property type="match status" value="1"/>
</dbReference>
<reference evidence="2 3" key="1">
    <citation type="submission" date="2018-06" db="EMBL/GenBank/DDBJ databases">
        <authorList>
            <consortium name="Pathogen Informatics"/>
            <person name="Doyle S."/>
        </authorList>
    </citation>
    <scope>NUCLEOTIDE SEQUENCE [LARGE SCALE GENOMIC DNA]</scope>
    <source>
        <strain evidence="2 3">NCTC10717</strain>
    </source>
</reference>
<gene>
    <name evidence="2" type="primary">ytpA</name>
    <name evidence="2" type="ORF">NCTC10717_00621</name>
</gene>
<feature type="domain" description="Serine aminopeptidase S33" evidence="1">
    <location>
        <begin position="27"/>
        <end position="260"/>
    </location>
</feature>
<evidence type="ECO:0000259" key="1">
    <source>
        <dbReference type="Pfam" id="PF12146"/>
    </source>
</evidence>
<accession>A0A380MKG4</accession>
<dbReference type="AlphaFoldDB" id="A0A380MKG4"/>
<dbReference type="OrthoDB" id="9773293at2"/>
<proteinExistence type="predicted"/>
<dbReference type="Proteomes" id="UP000254575">
    <property type="component" value="Unassembled WGS sequence"/>
</dbReference>
<evidence type="ECO:0000313" key="3">
    <source>
        <dbReference type="Proteomes" id="UP000254575"/>
    </source>
</evidence>
<dbReference type="PRINTS" id="PR00111">
    <property type="entry name" value="ABHYDROLASE"/>
</dbReference>
<keyword evidence="3" id="KW-1185">Reference proteome</keyword>
<dbReference type="Gene3D" id="3.40.50.1820">
    <property type="entry name" value="alpha/beta hydrolase"/>
    <property type="match status" value="1"/>
</dbReference>
<evidence type="ECO:0000313" key="2">
    <source>
        <dbReference type="EMBL" id="SUO92567.1"/>
    </source>
</evidence>
<dbReference type="EC" id="3.1.1.-" evidence="2"/>
<keyword evidence="2" id="KW-0378">Hydrolase</keyword>
<dbReference type="GO" id="GO:0016787">
    <property type="term" value="F:hydrolase activity"/>
    <property type="evidence" value="ECO:0007669"/>
    <property type="project" value="UniProtKB-KW"/>
</dbReference>
<dbReference type="RefSeq" id="WP_115217898.1">
    <property type="nucleotide sequence ID" value="NZ_UHIA01000003.1"/>
</dbReference>
<sequence>MNHDSDGGYLPQAAGHRLYWRRFQATHPRAQLLLVHGIGEHSGRYEDIISHFLRMGLNVFAYDQYGHGRSEGRRGDLDTPQRLVEDLRSMRQELRRLAPDLPLILFGHSMGGAVVADYLVQYQGGEEAPDYAVLSSPALKTHMTVLSKLGSRALQALAPHLVITHHLSMKVSHRDEVNAQLKNDPLCHKKISGSLSGFILAAGEAARAHAQDWQVPTLLLYAGADFLVDAKGSTEFARKSPPLVQAHCFEGYYHEIFHEINPEPVYARLAVWLDDMVGKAEK</sequence>
<dbReference type="InterPro" id="IPR022742">
    <property type="entry name" value="Hydrolase_4"/>
</dbReference>
<dbReference type="InterPro" id="IPR029058">
    <property type="entry name" value="AB_hydrolase_fold"/>
</dbReference>
<dbReference type="PANTHER" id="PTHR11614">
    <property type="entry name" value="PHOSPHOLIPASE-RELATED"/>
    <property type="match status" value="1"/>
</dbReference>
<dbReference type="EMBL" id="UHIA01000003">
    <property type="protein sequence ID" value="SUO92567.1"/>
    <property type="molecule type" value="Genomic_DNA"/>
</dbReference>
<dbReference type="InterPro" id="IPR000073">
    <property type="entry name" value="AB_hydrolase_1"/>
</dbReference>
<organism evidence="2 3">
    <name type="scientific">Suttonella indologenes</name>
    <dbReference type="NCBI Taxonomy" id="13276"/>
    <lineage>
        <taxon>Bacteria</taxon>
        <taxon>Pseudomonadati</taxon>
        <taxon>Pseudomonadota</taxon>
        <taxon>Gammaproteobacteria</taxon>
        <taxon>Cardiobacteriales</taxon>
        <taxon>Cardiobacteriaceae</taxon>
        <taxon>Suttonella</taxon>
    </lineage>
</organism>
<dbReference type="InterPro" id="IPR051044">
    <property type="entry name" value="MAG_DAG_Lipase"/>
</dbReference>
<protein>
    <submittedName>
        <fullName evidence="2">Phospholipase ytpA</fullName>
        <ecNumber evidence="2">3.1.1.-</ecNumber>
    </submittedName>
</protein>
<dbReference type="SUPFAM" id="SSF53474">
    <property type="entry name" value="alpha/beta-Hydrolases"/>
    <property type="match status" value="1"/>
</dbReference>
<name>A0A380MKG4_9GAMM</name>